<gene>
    <name evidence="2" type="ordered locus">Cd36_83500</name>
    <name evidence="3" type="ORF">CD36_83500</name>
</gene>
<name>B9WDV6_CANDC</name>
<sequence length="269" mass="30079">MSRHSSRKCSLAIESPINDACNNPLNAFLIYSGDTDINSNNNSNGDDGMATPDESMSPLSSSLLLSPMTPPGSRNTTQPSHQHLVKSRRRPSMIKSTSLPELTAMSTNTITSPPLSALTTNSSTHAILGNRRISICDLDNFTGEIDYVKQQQHQQQQQQLYGSDAANFMYCNLSTSDIVQTPRKFSFHHRPKTAPATMPGNGNETPYNGNHEYGLKQQKESMEIEEEETEAVQDPQLPRHYIENLASFQFRNHKRRNSIALKFEEPKIL</sequence>
<dbReference type="Pfam" id="PF15700">
    <property type="entry name" value="DUF4667"/>
    <property type="match status" value="1"/>
</dbReference>
<reference evidence="3 4" key="1">
    <citation type="journal article" date="2009" name="Genome Res.">
        <title>Comparative genomics of the fungal pathogens Candida dubliniensis and Candida albicans.</title>
        <authorList>
            <person name="Jackson A.P."/>
            <person name="Gamble J.A."/>
            <person name="Yeomans T."/>
            <person name="Moran G.P."/>
            <person name="Saunders D."/>
            <person name="Harris D."/>
            <person name="Aslett M."/>
            <person name="Barrell J.F."/>
            <person name="Butler G."/>
            <person name="Citiulo F."/>
            <person name="Coleman D.C."/>
            <person name="de Groot P.W.J."/>
            <person name="Goodwin T.J."/>
            <person name="Quail M.A."/>
            <person name="McQuillan J."/>
            <person name="Munro C.A."/>
            <person name="Pain A."/>
            <person name="Poulter R.T."/>
            <person name="Rajandream M.A."/>
            <person name="Renauld H."/>
            <person name="Spiering M.J."/>
            <person name="Tivey A."/>
            <person name="Gow N.A.R."/>
            <person name="Barrell B."/>
            <person name="Sullivan D.J."/>
            <person name="Berriman M."/>
        </authorList>
    </citation>
    <scope>NUCLEOTIDE SEQUENCE [LARGE SCALE GENOMIC DNA]</scope>
    <source>
        <strain evidence="4">CD36 / ATCC MYA-646 / CBS 7987 / NCPF 3949 / NRRL Y-17841</strain>
    </source>
</reference>
<feature type="compositionally biased region" description="Low complexity" evidence="1">
    <location>
        <begin position="39"/>
        <end position="48"/>
    </location>
</feature>
<dbReference type="CGD" id="CAL0000164264">
    <property type="gene designation" value="Cd36_83500"/>
</dbReference>
<evidence type="ECO:0000313" key="4">
    <source>
        <dbReference type="Proteomes" id="UP000002605"/>
    </source>
</evidence>
<dbReference type="AlphaFoldDB" id="B9WDV6"/>
<dbReference type="OrthoDB" id="4012581at2759"/>
<dbReference type="KEGG" id="cdu:CD36_83500"/>
<dbReference type="InterPro" id="IPR031426">
    <property type="entry name" value="DUF4667"/>
</dbReference>
<dbReference type="VEuPathDB" id="FungiDB:CD36_83500"/>
<dbReference type="HOGENOM" id="CLU_1034380_0_0_1"/>
<feature type="compositionally biased region" description="Low complexity" evidence="1">
    <location>
        <begin position="55"/>
        <end position="73"/>
    </location>
</feature>
<protein>
    <submittedName>
        <fullName evidence="3">Uncharacterized protein</fullName>
    </submittedName>
</protein>
<evidence type="ECO:0000313" key="2">
    <source>
        <dbReference type="CGD" id="CAL0000164264"/>
    </source>
</evidence>
<evidence type="ECO:0000313" key="3">
    <source>
        <dbReference type="EMBL" id="CAX42863.1"/>
    </source>
</evidence>
<dbReference type="RefSeq" id="XP_002419273.1">
    <property type="nucleotide sequence ID" value="XM_002419228.1"/>
</dbReference>
<dbReference type="EMBL" id="FM992690">
    <property type="protein sequence ID" value="CAX42863.1"/>
    <property type="molecule type" value="Genomic_DNA"/>
</dbReference>
<keyword evidence="4" id="KW-1185">Reference proteome</keyword>
<dbReference type="eggNOG" id="ENOG502T4A0">
    <property type="taxonomic scope" value="Eukaryota"/>
</dbReference>
<proteinExistence type="predicted"/>
<feature type="region of interest" description="Disordered" evidence="1">
    <location>
        <begin position="39"/>
        <end position="92"/>
    </location>
</feature>
<evidence type="ECO:0000256" key="1">
    <source>
        <dbReference type="SAM" id="MobiDB-lite"/>
    </source>
</evidence>
<feature type="compositionally biased region" description="Basic residues" evidence="1">
    <location>
        <begin position="83"/>
        <end position="92"/>
    </location>
</feature>
<dbReference type="Proteomes" id="UP000002605">
    <property type="component" value="Chromosome 3"/>
</dbReference>
<dbReference type="GeneID" id="8047273"/>
<accession>B9WDV6</accession>
<organism evidence="3 4">
    <name type="scientific">Candida dubliniensis (strain CD36 / ATCC MYA-646 / CBS 7987 / NCPF 3949 / NRRL Y-17841)</name>
    <name type="common">Yeast</name>
    <dbReference type="NCBI Taxonomy" id="573826"/>
    <lineage>
        <taxon>Eukaryota</taxon>
        <taxon>Fungi</taxon>
        <taxon>Dikarya</taxon>
        <taxon>Ascomycota</taxon>
        <taxon>Saccharomycotina</taxon>
        <taxon>Pichiomycetes</taxon>
        <taxon>Debaryomycetaceae</taxon>
        <taxon>Candida/Lodderomyces clade</taxon>
        <taxon>Candida</taxon>
    </lineage>
</organism>